<dbReference type="InterPro" id="IPR036390">
    <property type="entry name" value="WH_DNA-bd_sf"/>
</dbReference>
<dbReference type="PRINTS" id="PR00598">
    <property type="entry name" value="HTHMARR"/>
</dbReference>
<sequence>MNSPPIPADFYQASEFRPEISVGYMMRRVLASILADADQELAAWDVTHAQWMPLFKLYNCGQSTVAGLARDLQLDPGATTRLLDRLEGKGLLRRERSTSDRRVVHVALTPEGQAIASQVPEVLCRVLNRHLSGFTHDEWMLLRSLLERILANGEALRLSQSAAAAQGQGGAS</sequence>
<dbReference type="GO" id="GO:0006950">
    <property type="term" value="P:response to stress"/>
    <property type="evidence" value="ECO:0007669"/>
    <property type="project" value="TreeGrafter"/>
</dbReference>
<dbReference type="Gene3D" id="1.10.10.10">
    <property type="entry name" value="Winged helix-like DNA-binding domain superfamily/Winged helix DNA-binding domain"/>
    <property type="match status" value="1"/>
</dbReference>
<evidence type="ECO:0000259" key="1">
    <source>
        <dbReference type="PROSITE" id="PS50995"/>
    </source>
</evidence>
<dbReference type="AlphaFoldDB" id="A0A643FDU2"/>
<reference evidence="2 3" key="1">
    <citation type="submission" date="2019-09" db="EMBL/GenBank/DDBJ databases">
        <title>Draft genome sequences of 48 bacterial type strains from the CCUG.</title>
        <authorList>
            <person name="Tunovic T."/>
            <person name="Pineiro-Iglesias B."/>
            <person name="Unosson C."/>
            <person name="Inganas E."/>
            <person name="Ohlen M."/>
            <person name="Cardew S."/>
            <person name="Jensie-Markopoulos S."/>
            <person name="Salva-Serra F."/>
            <person name="Jaen-Luchoro D."/>
            <person name="Karlsson R."/>
            <person name="Svensson-Stadler L."/>
            <person name="Chun J."/>
            <person name="Moore E."/>
        </authorList>
    </citation>
    <scope>NUCLEOTIDE SEQUENCE [LARGE SCALE GENOMIC DNA]</scope>
    <source>
        <strain evidence="2 3">CCUG 30977</strain>
    </source>
</reference>
<name>A0A643FDU2_IDEDE</name>
<organism evidence="2 3">
    <name type="scientific">Ideonella dechloratans</name>
    <dbReference type="NCBI Taxonomy" id="36863"/>
    <lineage>
        <taxon>Bacteria</taxon>
        <taxon>Pseudomonadati</taxon>
        <taxon>Pseudomonadota</taxon>
        <taxon>Betaproteobacteria</taxon>
        <taxon>Burkholderiales</taxon>
        <taxon>Sphaerotilaceae</taxon>
        <taxon>Ideonella</taxon>
    </lineage>
</organism>
<dbReference type="InterPro" id="IPR039422">
    <property type="entry name" value="MarR/SlyA-like"/>
</dbReference>
<dbReference type="OrthoDB" id="6195716at2"/>
<dbReference type="Proteomes" id="UP000430120">
    <property type="component" value="Unassembled WGS sequence"/>
</dbReference>
<comment type="caution">
    <text evidence="2">The sequence shown here is derived from an EMBL/GenBank/DDBJ whole genome shotgun (WGS) entry which is preliminary data.</text>
</comment>
<dbReference type="Pfam" id="PF01047">
    <property type="entry name" value="MarR"/>
    <property type="match status" value="1"/>
</dbReference>
<dbReference type="SUPFAM" id="SSF46785">
    <property type="entry name" value="Winged helix' DNA-binding domain"/>
    <property type="match status" value="1"/>
</dbReference>
<feature type="domain" description="HTH marR-type" evidence="1">
    <location>
        <begin position="19"/>
        <end position="151"/>
    </location>
</feature>
<proteinExistence type="predicted"/>
<keyword evidence="3" id="KW-1185">Reference proteome</keyword>
<gene>
    <name evidence="2" type="ORF">F7Q92_06585</name>
</gene>
<dbReference type="EMBL" id="VZPB01000011">
    <property type="protein sequence ID" value="KAB0583729.1"/>
    <property type="molecule type" value="Genomic_DNA"/>
</dbReference>
<dbReference type="GO" id="GO:0003700">
    <property type="term" value="F:DNA-binding transcription factor activity"/>
    <property type="evidence" value="ECO:0007669"/>
    <property type="project" value="InterPro"/>
</dbReference>
<dbReference type="RefSeq" id="WP_151123392.1">
    <property type="nucleotide sequence ID" value="NZ_CP088081.1"/>
</dbReference>
<dbReference type="PANTHER" id="PTHR33164:SF43">
    <property type="entry name" value="HTH-TYPE TRANSCRIPTIONAL REPRESSOR YETL"/>
    <property type="match status" value="1"/>
</dbReference>
<accession>A0A643FDU2</accession>
<dbReference type="InterPro" id="IPR036388">
    <property type="entry name" value="WH-like_DNA-bd_sf"/>
</dbReference>
<evidence type="ECO:0000313" key="3">
    <source>
        <dbReference type="Proteomes" id="UP000430120"/>
    </source>
</evidence>
<evidence type="ECO:0000313" key="2">
    <source>
        <dbReference type="EMBL" id="KAB0583729.1"/>
    </source>
</evidence>
<dbReference type="PROSITE" id="PS50995">
    <property type="entry name" value="HTH_MARR_2"/>
    <property type="match status" value="1"/>
</dbReference>
<dbReference type="InterPro" id="IPR000835">
    <property type="entry name" value="HTH_MarR-typ"/>
</dbReference>
<protein>
    <submittedName>
        <fullName evidence="2">MarR family transcriptional regulator</fullName>
    </submittedName>
</protein>
<dbReference type="PANTHER" id="PTHR33164">
    <property type="entry name" value="TRANSCRIPTIONAL REGULATOR, MARR FAMILY"/>
    <property type="match status" value="1"/>
</dbReference>
<dbReference type="SMART" id="SM00347">
    <property type="entry name" value="HTH_MARR"/>
    <property type="match status" value="1"/>
</dbReference>